<dbReference type="Gene3D" id="3.10.10.10">
    <property type="entry name" value="HIV Type 1 Reverse Transcriptase, subunit A, domain 1"/>
    <property type="match status" value="1"/>
</dbReference>
<evidence type="ECO:0000256" key="12">
    <source>
        <dbReference type="SAM" id="MobiDB-lite"/>
    </source>
</evidence>
<dbReference type="FunFam" id="3.30.70.270:FF:000020">
    <property type="entry name" value="Transposon Tf2-6 polyprotein-like Protein"/>
    <property type="match status" value="1"/>
</dbReference>
<dbReference type="InterPro" id="IPR043128">
    <property type="entry name" value="Rev_trsase/Diguanyl_cyclase"/>
</dbReference>
<dbReference type="STRING" id="27835.A0A0N4XI14"/>
<reference evidence="18" key="1">
    <citation type="submission" date="2017-02" db="UniProtKB">
        <authorList>
            <consortium name="WormBaseParasite"/>
        </authorList>
    </citation>
    <scope>IDENTIFICATION</scope>
</reference>
<dbReference type="Gene3D" id="3.30.70.270">
    <property type="match status" value="2"/>
</dbReference>
<dbReference type="FunFam" id="1.10.340.70:FF:000003">
    <property type="entry name" value="Protein CBG25708"/>
    <property type="match status" value="1"/>
</dbReference>
<keyword evidence="11" id="KW-0511">Multifunctional enzyme</keyword>
<evidence type="ECO:0000256" key="6">
    <source>
        <dbReference type="ARBA" id="ARBA00022801"/>
    </source>
</evidence>
<dbReference type="Pfam" id="PF13975">
    <property type="entry name" value="gag-asp_proteas"/>
    <property type="match status" value="1"/>
</dbReference>
<dbReference type="FunFam" id="3.10.20.370:FF:000001">
    <property type="entry name" value="Retrovirus-related Pol polyprotein from transposon 17.6-like protein"/>
    <property type="match status" value="1"/>
</dbReference>
<name>A0A0N4XI14_NIPBR</name>
<dbReference type="Gene3D" id="1.10.340.70">
    <property type="match status" value="1"/>
</dbReference>
<protein>
    <recommendedName>
        <fullName evidence="1">RNA-directed DNA polymerase</fullName>
        <ecNumber evidence="1">2.7.7.49</ecNumber>
    </recommendedName>
</protein>
<evidence type="ECO:0000259" key="13">
    <source>
        <dbReference type="PROSITE" id="PS50175"/>
    </source>
</evidence>
<dbReference type="PANTHER" id="PTHR37984:SF5">
    <property type="entry name" value="PROTEIN NYNRIN-LIKE"/>
    <property type="match status" value="1"/>
</dbReference>
<dbReference type="InterPro" id="IPR001584">
    <property type="entry name" value="Integrase_cat-core"/>
</dbReference>
<dbReference type="PROSITE" id="PS50175">
    <property type="entry name" value="ASP_PROT_RETROV"/>
    <property type="match status" value="1"/>
</dbReference>
<evidence type="ECO:0000313" key="17">
    <source>
        <dbReference type="Proteomes" id="UP000271162"/>
    </source>
</evidence>
<keyword evidence="9" id="KW-0229">DNA integration</keyword>
<dbReference type="CDD" id="cd01647">
    <property type="entry name" value="RT_LTR"/>
    <property type="match status" value="1"/>
</dbReference>
<dbReference type="OMA" id="ISTRISM"/>
<dbReference type="SUPFAM" id="SSF50630">
    <property type="entry name" value="Acid proteases"/>
    <property type="match status" value="1"/>
</dbReference>
<feature type="domain" description="Integrase catalytic" evidence="15">
    <location>
        <begin position="720"/>
        <end position="878"/>
    </location>
</feature>
<dbReference type="PROSITE" id="PS50994">
    <property type="entry name" value="INTEGRASE"/>
    <property type="match status" value="1"/>
</dbReference>
<feature type="domain" description="Peptidase A2" evidence="13">
    <location>
        <begin position="12"/>
        <end position="50"/>
    </location>
</feature>
<evidence type="ECO:0000313" key="16">
    <source>
        <dbReference type="EMBL" id="VDL65755.1"/>
    </source>
</evidence>
<dbReference type="InterPro" id="IPR043502">
    <property type="entry name" value="DNA/RNA_pol_sf"/>
</dbReference>
<keyword evidence="3" id="KW-0548">Nucleotidyltransferase</keyword>
<feature type="region of interest" description="Disordered" evidence="12">
    <location>
        <begin position="993"/>
        <end position="1042"/>
    </location>
</feature>
<evidence type="ECO:0000313" key="18">
    <source>
        <dbReference type="WBParaSite" id="NBR_0000216601-mRNA-1"/>
    </source>
</evidence>
<keyword evidence="10" id="KW-0695">RNA-directed DNA polymerase</keyword>
<evidence type="ECO:0000256" key="5">
    <source>
        <dbReference type="ARBA" id="ARBA00022759"/>
    </source>
</evidence>
<evidence type="ECO:0000256" key="8">
    <source>
        <dbReference type="ARBA" id="ARBA00022884"/>
    </source>
</evidence>
<keyword evidence="5" id="KW-0255">Endonuclease</keyword>
<dbReference type="EMBL" id="UYSL01002290">
    <property type="protein sequence ID" value="VDL65755.1"/>
    <property type="molecule type" value="Genomic_DNA"/>
</dbReference>
<evidence type="ECO:0000259" key="15">
    <source>
        <dbReference type="PROSITE" id="PS50994"/>
    </source>
</evidence>
<dbReference type="SUPFAM" id="SSF56672">
    <property type="entry name" value="DNA/RNA polymerases"/>
    <property type="match status" value="1"/>
</dbReference>
<evidence type="ECO:0000256" key="7">
    <source>
        <dbReference type="ARBA" id="ARBA00022842"/>
    </source>
</evidence>
<dbReference type="GO" id="GO:0003964">
    <property type="term" value="F:RNA-directed DNA polymerase activity"/>
    <property type="evidence" value="ECO:0007669"/>
    <property type="project" value="UniProtKB-KW"/>
</dbReference>
<keyword evidence="4" id="KW-0540">Nuclease</keyword>
<keyword evidence="6" id="KW-0378">Hydrolase</keyword>
<dbReference type="Pfam" id="PF00665">
    <property type="entry name" value="rve"/>
    <property type="match status" value="1"/>
</dbReference>
<dbReference type="WBParaSite" id="NBR_0000216601-mRNA-1">
    <property type="protein sequence ID" value="NBR_0000216601-mRNA-1"/>
    <property type="gene ID" value="NBR_0000216601"/>
</dbReference>
<organism evidence="18">
    <name type="scientific">Nippostrongylus brasiliensis</name>
    <name type="common">Rat hookworm</name>
    <dbReference type="NCBI Taxonomy" id="27835"/>
    <lineage>
        <taxon>Eukaryota</taxon>
        <taxon>Metazoa</taxon>
        <taxon>Ecdysozoa</taxon>
        <taxon>Nematoda</taxon>
        <taxon>Chromadorea</taxon>
        <taxon>Rhabditida</taxon>
        <taxon>Rhabditina</taxon>
        <taxon>Rhabditomorpha</taxon>
        <taxon>Strongyloidea</taxon>
        <taxon>Heligmosomidae</taxon>
        <taxon>Nippostrongylus</taxon>
    </lineage>
</organism>
<reference evidence="16 17" key="2">
    <citation type="submission" date="2018-11" db="EMBL/GenBank/DDBJ databases">
        <authorList>
            <consortium name="Pathogen Informatics"/>
        </authorList>
    </citation>
    <scope>NUCLEOTIDE SEQUENCE [LARGE SCALE GENOMIC DNA]</scope>
</reference>
<dbReference type="Pfam" id="PF17919">
    <property type="entry name" value="RT_RNaseH_2"/>
    <property type="match status" value="1"/>
</dbReference>
<dbReference type="Pfam" id="PF00078">
    <property type="entry name" value="RVT_1"/>
    <property type="match status" value="1"/>
</dbReference>
<accession>A0A0N4XI14</accession>
<dbReference type="SUPFAM" id="SSF53098">
    <property type="entry name" value="Ribonuclease H-like"/>
    <property type="match status" value="1"/>
</dbReference>
<gene>
    <name evidence="16" type="ORF">NBR_LOCUS2166</name>
</gene>
<dbReference type="FunFam" id="3.30.420.10:FF:000131">
    <property type="entry name" value="Protein CBG26278"/>
    <property type="match status" value="1"/>
</dbReference>
<dbReference type="InterPro" id="IPR041577">
    <property type="entry name" value="RT_RNaseH_2"/>
</dbReference>
<dbReference type="GO" id="GO:0003723">
    <property type="term" value="F:RNA binding"/>
    <property type="evidence" value="ECO:0007669"/>
    <property type="project" value="UniProtKB-KW"/>
</dbReference>
<dbReference type="CDD" id="cd09274">
    <property type="entry name" value="RNase_HI_RT_Ty3"/>
    <property type="match status" value="1"/>
</dbReference>
<sequence length="1042" mass="118358">MYVEAVVNNHRVEFLLDTGSDITLLNDKIWRQMGAPKLERTNIVVKNASGSEMKIHGKLRCEFEMKGHRTEGYAYVTPYNSLMGLEWIQANEEMMYHMKMMVAEVKAKDNSVEKELMETYPTVFEEGLGLCTKEKAELILEQGVRPVFRGCRPVAHAAMDSVDKELDRLLEMGVITPVTHSEWAAPIVCVRKANGKLRVCADFSTGLNKALQSFDYPLPVPEDIFASLNGGTVFSQIDLSDAYLQIELSEEAKKKVVINTHRGLFQYNRLPFGIKTAPGIFQQIMNKMVSGLRGVATYLDDILVCGKTELEHKENLLALFGRIEEYGFKLRLEKCVFSKPEIRYLGFIVDRNGRRPNPEKIEAIKGMVEPKNVSQLRAFLGMVTYYSAFMPTIKSLRGPLDALLKKDNRWDWSSQHQKAFDGLKAALSSELNLAHYDPRQKIVVAADACDYGIGGVISHRYPDGSEKPIAHASRSLTSAEKNYSQIEKEALALVFTVKKFHKYVFGRRFLLLTDHRPLLAIFGDKKGVPIYSANRLMRWATTLLGYDFDIEYVNTTKFGQADGLSRLMQKHRSEEEEMVIAAVESDVSSTLRECIRKLPVTHEDVEVCTERDPVLKKVKACVNTGRWMKGDSKLIAYYNRRETLSVVGNCIMTGERVVIPQELRTKVLKELHVAHPGIVRMKKLARSYVYWPSIDKDCEDVVKRCTRCQESAKSPVKVPLETWPAPTRVWDRIHVDFAGPMHDRYYMVVVDALSKWPEMVEMGTISAGETVKVLKSLFARYGLPQTIVSDNGTQFVSEQFKKMCEEGGISHIRTATYHPQSNGQAERFVDTLKRGIKKLKGEEKPTQETLNVLLEAYRSTPNPSLSDKTPAEVFLGRKIRTRLSLLMPRISEEEDPLSKERHAKMEQQFNRRHGTVPRSFEKGAAVFVQQWKAPHFVWKKGVVKRRAGAVNYEVEVDGKVIRKHADQMRPRMEVDSGLNTLLGVLQLQDYWHPTTGTTSQRNLSDVSTSSMRPSHSTQPSPPPLRRSSRVRRPVQRYGISNA</sequence>
<dbReference type="GO" id="GO:0042575">
    <property type="term" value="C:DNA polymerase complex"/>
    <property type="evidence" value="ECO:0007669"/>
    <property type="project" value="UniProtKB-ARBA"/>
</dbReference>
<dbReference type="InterPro" id="IPR001969">
    <property type="entry name" value="Aspartic_peptidase_AS"/>
</dbReference>
<dbReference type="InterPro" id="IPR050951">
    <property type="entry name" value="Retrovirus_Pol_polyprotein"/>
</dbReference>
<dbReference type="InterPro" id="IPR021109">
    <property type="entry name" value="Peptidase_aspartic_dom_sf"/>
</dbReference>
<dbReference type="InterPro" id="IPR012337">
    <property type="entry name" value="RNaseH-like_sf"/>
</dbReference>
<dbReference type="EC" id="2.7.7.49" evidence="1"/>
<keyword evidence="17" id="KW-1185">Reference proteome</keyword>
<dbReference type="Gene3D" id="2.40.70.10">
    <property type="entry name" value="Acid Proteases"/>
    <property type="match status" value="1"/>
</dbReference>
<evidence type="ECO:0000256" key="10">
    <source>
        <dbReference type="ARBA" id="ARBA00022918"/>
    </source>
</evidence>
<dbReference type="Gene3D" id="3.30.420.10">
    <property type="entry name" value="Ribonuclease H-like superfamily/Ribonuclease H"/>
    <property type="match status" value="1"/>
</dbReference>
<dbReference type="GO" id="GO:0015074">
    <property type="term" value="P:DNA integration"/>
    <property type="evidence" value="ECO:0007669"/>
    <property type="project" value="UniProtKB-KW"/>
</dbReference>
<evidence type="ECO:0000256" key="9">
    <source>
        <dbReference type="ARBA" id="ARBA00022908"/>
    </source>
</evidence>
<dbReference type="Pfam" id="PF17921">
    <property type="entry name" value="Integrase_H2C2"/>
    <property type="match status" value="1"/>
</dbReference>
<keyword evidence="8" id="KW-0694">RNA-binding</keyword>
<keyword evidence="7" id="KW-0460">Magnesium</keyword>
<feature type="domain" description="Reverse transcriptase" evidence="14">
    <location>
        <begin position="171"/>
        <end position="349"/>
    </location>
</feature>
<dbReference type="PANTHER" id="PTHR37984">
    <property type="entry name" value="PROTEIN CBG26694"/>
    <property type="match status" value="1"/>
</dbReference>
<dbReference type="Proteomes" id="UP000271162">
    <property type="component" value="Unassembled WGS sequence"/>
</dbReference>
<evidence type="ECO:0000256" key="2">
    <source>
        <dbReference type="ARBA" id="ARBA00022679"/>
    </source>
</evidence>
<dbReference type="InterPro" id="IPR036397">
    <property type="entry name" value="RNaseH_sf"/>
</dbReference>
<dbReference type="GO" id="GO:0004190">
    <property type="term" value="F:aspartic-type endopeptidase activity"/>
    <property type="evidence" value="ECO:0007669"/>
    <property type="project" value="InterPro"/>
</dbReference>
<dbReference type="InterPro" id="IPR041588">
    <property type="entry name" value="Integrase_H2C2"/>
</dbReference>
<evidence type="ECO:0000256" key="11">
    <source>
        <dbReference type="ARBA" id="ARBA00023268"/>
    </source>
</evidence>
<dbReference type="GO" id="GO:0004519">
    <property type="term" value="F:endonuclease activity"/>
    <property type="evidence" value="ECO:0007669"/>
    <property type="project" value="UniProtKB-KW"/>
</dbReference>
<keyword evidence="2" id="KW-0808">Transferase</keyword>
<dbReference type="InterPro" id="IPR001995">
    <property type="entry name" value="Peptidase_A2_cat"/>
</dbReference>
<dbReference type="GO" id="GO:0006508">
    <property type="term" value="P:proteolysis"/>
    <property type="evidence" value="ECO:0007669"/>
    <property type="project" value="InterPro"/>
</dbReference>
<evidence type="ECO:0000256" key="4">
    <source>
        <dbReference type="ARBA" id="ARBA00022722"/>
    </source>
</evidence>
<dbReference type="PROSITE" id="PS50878">
    <property type="entry name" value="RT_POL"/>
    <property type="match status" value="1"/>
</dbReference>
<dbReference type="AlphaFoldDB" id="A0A0N4XI14"/>
<evidence type="ECO:0000256" key="1">
    <source>
        <dbReference type="ARBA" id="ARBA00012493"/>
    </source>
</evidence>
<feature type="compositionally biased region" description="Polar residues" evidence="12">
    <location>
        <begin position="994"/>
        <end position="1017"/>
    </location>
</feature>
<dbReference type="PROSITE" id="PS00141">
    <property type="entry name" value="ASP_PROTEASE"/>
    <property type="match status" value="1"/>
</dbReference>
<dbReference type="InterPro" id="IPR000477">
    <property type="entry name" value="RT_dom"/>
</dbReference>
<evidence type="ECO:0000259" key="14">
    <source>
        <dbReference type="PROSITE" id="PS50878"/>
    </source>
</evidence>
<proteinExistence type="predicted"/>
<evidence type="ECO:0000256" key="3">
    <source>
        <dbReference type="ARBA" id="ARBA00022695"/>
    </source>
</evidence>